<dbReference type="AlphaFoldDB" id="A0A8C9HFQ7"/>
<reference evidence="1" key="2">
    <citation type="submission" date="2025-09" db="UniProtKB">
        <authorList>
            <consortium name="Ensembl"/>
        </authorList>
    </citation>
    <scope>IDENTIFICATION</scope>
</reference>
<dbReference type="Ensembl" id="ENSPTET00000028920.1">
    <property type="protein sequence ID" value="ENSPTEP00000019854.1"/>
    <property type="gene ID" value="ENSPTEG00000021151.1"/>
</dbReference>
<evidence type="ECO:0000313" key="2">
    <source>
        <dbReference type="Proteomes" id="UP000694416"/>
    </source>
</evidence>
<sequence>ILTGGGNKLTFGTGTQLKVELSKYEILW</sequence>
<evidence type="ECO:0000313" key="1">
    <source>
        <dbReference type="Ensembl" id="ENSPTEP00000019854.1"/>
    </source>
</evidence>
<reference evidence="1" key="1">
    <citation type="submission" date="2025-08" db="UniProtKB">
        <authorList>
            <consortium name="Ensembl"/>
        </authorList>
    </citation>
    <scope>IDENTIFICATION</scope>
</reference>
<organism evidence="1 2">
    <name type="scientific">Piliocolobus tephrosceles</name>
    <name type="common">Ugandan red Colobus</name>
    <dbReference type="NCBI Taxonomy" id="591936"/>
    <lineage>
        <taxon>Eukaryota</taxon>
        <taxon>Metazoa</taxon>
        <taxon>Chordata</taxon>
        <taxon>Craniata</taxon>
        <taxon>Vertebrata</taxon>
        <taxon>Euteleostomi</taxon>
        <taxon>Mammalia</taxon>
        <taxon>Eutheria</taxon>
        <taxon>Euarchontoglires</taxon>
        <taxon>Primates</taxon>
        <taxon>Haplorrhini</taxon>
        <taxon>Catarrhini</taxon>
        <taxon>Cercopithecidae</taxon>
        <taxon>Colobinae</taxon>
        <taxon>Piliocolobus</taxon>
    </lineage>
</organism>
<name>A0A8C9HFQ7_9PRIM</name>
<accession>A0A8C9HFQ7</accession>
<keyword evidence="2" id="KW-1185">Reference proteome</keyword>
<dbReference type="Proteomes" id="UP000694416">
    <property type="component" value="Unplaced"/>
</dbReference>
<protein>
    <submittedName>
        <fullName evidence="1">Uncharacterized protein</fullName>
    </submittedName>
</protein>
<proteinExistence type="predicted"/>